<reference evidence="2 3" key="1">
    <citation type="submission" date="2012-05" db="EMBL/GenBank/DDBJ databases">
        <title>Recombination and specialization in a pathogen metapopulation.</title>
        <authorList>
            <person name="Gardiner A."/>
            <person name="Kemen E."/>
            <person name="Schultz-Larsen T."/>
            <person name="MacLean D."/>
            <person name="Van Oosterhout C."/>
            <person name="Jones J.D.G."/>
        </authorList>
    </citation>
    <scope>NUCLEOTIDE SEQUENCE [LARGE SCALE GENOMIC DNA]</scope>
    <source>
        <strain evidence="2 3">Ac Nc2</strain>
    </source>
</reference>
<evidence type="ECO:0000313" key="3">
    <source>
        <dbReference type="Proteomes" id="UP000053237"/>
    </source>
</evidence>
<accession>A0A024GDZ1</accession>
<feature type="signal peptide" evidence="1">
    <location>
        <begin position="1"/>
        <end position="26"/>
    </location>
</feature>
<name>A0A024GDZ1_9STRA</name>
<evidence type="ECO:0000256" key="1">
    <source>
        <dbReference type="SAM" id="SignalP"/>
    </source>
</evidence>
<keyword evidence="3" id="KW-1185">Reference proteome</keyword>
<dbReference type="EMBL" id="CAIX01000088">
    <property type="protein sequence ID" value="CCI45096.1"/>
    <property type="molecule type" value="Genomic_DNA"/>
</dbReference>
<dbReference type="Proteomes" id="UP000053237">
    <property type="component" value="Unassembled WGS sequence"/>
</dbReference>
<comment type="caution">
    <text evidence="2">The sequence shown here is derived from an EMBL/GenBank/DDBJ whole genome shotgun (WGS) entry which is preliminary data.</text>
</comment>
<gene>
    <name evidence="2" type="ORF">BN9_059430</name>
</gene>
<feature type="chain" id="PRO_5001529432" evidence="1">
    <location>
        <begin position="27"/>
        <end position="204"/>
    </location>
</feature>
<protein>
    <submittedName>
        <fullName evidence="2">Uncharacterized protein</fullName>
    </submittedName>
</protein>
<sequence length="204" mass="23811">MVCKMQQMRWSLKRATFVLILDCVLRRYGDQSNWLCYFYCSLITNITSRRLTKISELGLVVHSGGKQVKYSSNPLIASTSTLFTSIFRPRGPIAIHEFAMSTFNYNFTCITIESVVWLGIFAHFLQVARISDCNQESARREGKEVNSIRLILVSLYFLRYHWLPLRRDTRCKNLTRLEAPCLNKVMCEPKDRRFCSSFLYSDSM</sequence>
<dbReference type="AlphaFoldDB" id="A0A024GDZ1"/>
<keyword evidence="1" id="KW-0732">Signal</keyword>
<evidence type="ECO:0000313" key="2">
    <source>
        <dbReference type="EMBL" id="CCI45096.1"/>
    </source>
</evidence>
<proteinExistence type="predicted"/>
<dbReference type="InParanoid" id="A0A024GDZ1"/>
<organism evidence="2 3">
    <name type="scientific">Albugo candida</name>
    <dbReference type="NCBI Taxonomy" id="65357"/>
    <lineage>
        <taxon>Eukaryota</taxon>
        <taxon>Sar</taxon>
        <taxon>Stramenopiles</taxon>
        <taxon>Oomycota</taxon>
        <taxon>Peronosporomycetes</taxon>
        <taxon>Albuginales</taxon>
        <taxon>Albuginaceae</taxon>
        <taxon>Albugo</taxon>
    </lineage>
</organism>